<evidence type="ECO:0000259" key="9">
    <source>
        <dbReference type="Pfam" id="PF01163"/>
    </source>
</evidence>
<evidence type="ECO:0000256" key="3">
    <source>
        <dbReference type="ARBA" id="ARBA00022679"/>
    </source>
</evidence>
<name>A0A8H4R3N1_9AGAR</name>
<comment type="caution">
    <text evidence="10">The sequence shown here is derived from an EMBL/GenBank/DDBJ whole genome shotgun (WGS) entry which is preliminary data.</text>
</comment>
<accession>A0A8H4R3N1</accession>
<keyword evidence="6" id="KW-0067">ATP-binding</keyword>
<evidence type="ECO:0000256" key="5">
    <source>
        <dbReference type="ARBA" id="ARBA00022777"/>
    </source>
</evidence>
<evidence type="ECO:0000256" key="4">
    <source>
        <dbReference type="ARBA" id="ARBA00022741"/>
    </source>
</evidence>
<keyword evidence="3" id="KW-0808">Transferase</keyword>
<dbReference type="Pfam" id="PF01163">
    <property type="entry name" value="RIO1"/>
    <property type="match status" value="1"/>
</dbReference>
<dbReference type="InterPro" id="IPR018934">
    <property type="entry name" value="RIO_dom"/>
</dbReference>
<proteinExistence type="predicted"/>
<reference evidence="10 11" key="1">
    <citation type="submission" date="2019-12" db="EMBL/GenBank/DDBJ databases">
        <authorList>
            <person name="Floudas D."/>
            <person name="Bentzer J."/>
            <person name="Ahren D."/>
            <person name="Johansson T."/>
            <person name="Persson P."/>
            <person name="Tunlid A."/>
        </authorList>
    </citation>
    <scope>NUCLEOTIDE SEQUENCE [LARGE SCALE GENOMIC DNA]</scope>
    <source>
        <strain evidence="10 11">CBS 102.39</strain>
    </source>
</reference>
<evidence type="ECO:0000313" key="11">
    <source>
        <dbReference type="Proteomes" id="UP000521872"/>
    </source>
</evidence>
<comment type="catalytic activity">
    <reaction evidence="8">
        <text>L-seryl-[protein] + ATP = O-phospho-L-seryl-[protein] + ADP + H(+)</text>
        <dbReference type="Rhea" id="RHEA:17989"/>
        <dbReference type="Rhea" id="RHEA-COMP:9863"/>
        <dbReference type="Rhea" id="RHEA-COMP:11604"/>
        <dbReference type="ChEBI" id="CHEBI:15378"/>
        <dbReference type="ChEBI" id="CHEBI:29999"/>
        <dbReference type="ChEBI" id="CHEBI:30616"/>
        <dbReference type="ChEBI" id="CHEBI:83421"/>
        <dbReference type="ChEBI" id="CHEBI:456216"/>
        <dbReference type="EC" id="2.7.11.1"/>
    </reaction>
</comment>
<evidence type="ECO:0000256" key="1">
    <source>
        <dbReference type="ARBA" id="ARBA00012513"/>
    </source>
</evidence>
<keyword evidence="4" id="KW-0547">Nucleotide-binding</keyword>
<evidence type="ECO:0000256" key="6">
    <source>
        <dbReference type="ARBA" id="ARBA00022840"/>
    </source>
</evidence>
<gene>
    <name evidence="10" type="ORF">D9613_012619</name>
</gene>
<keyword evidence="5" id="KW-0418">Kinase</keyword>
<dbReference type="InterPro" id="IPR011009">
    <property type="entry name" value="Kinase-like_dom_sf"/>
</dbReference>
<dbReference type="GO" id="GO:0004674">
    <property type="term" value="F:protein serine/threonine kinase activity"/>
    <property type="evidence" value="ECO:0007669"/>
    <property type="project" value="UniProtKB-KW"/>
</dbReference>
<feature type="domain" description="RIO-type" evidence="9">
    <location>
        <begin position="162"/>
        <end position="199"/>
    </location>
</feature>
<organism evidence="10 11">
    <name type="scientific">Agrocybe pediades</name>
    <dbReference type="NCBI Taxonomy" id="84607"/>
    <lineage>
        <taxon>Eukaryota</taxon>
        <taxon>Fungi</taxon>
        <taxon>Dikarya</taxon>
        <taxon>Basidiomycota</taxon>
        <taxon>Agaricomycotina</taxon>
        <taxon>Agaricomycetes</taxon>
        <taxon>Agaricomycetidae</taxon>
        <taxon>Agaricales</taxon>
        <taxon>Agaricineae</taxon>
        <taxon>Strophariaceae</taxon>
        <taxon>Agrocybe</taxon>
    </lineage>
</organism>
<dbReference type="EC" id="2.7.11.1" evidence="1"/>
<dbReference type="SUPFAM" id="SSF56112">
    <property type="entry name" value="Protein kinase-like (PK-like)"/>
    <property type="match status" value="1"/>
</dbReference>
<dbReference type="GO" id="GO:0005524">
    <property type="term" value="F:ATP binding"/>
    <property type="evidence" value="ECO:0007669"/>
    <property type="project" value="UniProtKB-KW"/>
</dbReference>
<dbReference type="Gene3D" id="1.10.510.10">
    <property type="entry name" value="Transferase(Phosphotransferase) domain 1"/>
    <property type="match status" value="1"/>
</dbReference>
<dbReference type="EMBL" id="JAACJL010000006">
    <property type="protein sequence ID" value="KAF4621580.1"/>
    <property type="molecule type" value="Genomic_DNA"/>
</dbReference>
<protein>
    <recommendedName>
        <fullName evidence="1">non-specific serine/threonine protein kinase</fullName>
        <ecNumber evidence="1">2.7.11.1</ecNumber>
    </recommendedName>
</protein>
<keyword evidence="2" id="KW-0723">Serine/threonine-protein kinase</keyword>
<evidence type="ECO:0000256" key="2">
    <source>
        <dbReference type="ARBA" id="ARBA00022527"/>
    </source>
</evidence>
<evidence type="ECO:0000256" key="7">
    <source>
        <dbReference type="ARBA" id="ARBA00047899"/>
    </source>
</evidence>
<evidence type="ECO:0000313" key="10">
    <source>
        <dbReference type="EMBL" id="KAF4621580.1"/>
    </source>
</evidence>
<evidence type="ECO:0000256" key="8">
    <source>
        <dbReference type="ARBA" id="ARBA00048679"/>
    </source>
</evidence>
<dbReference type="Proteomes" id="UP000521872">
    <property type="component" value="Unassembled WGS sequence"/>
</dbReference>
<keyword evidence="11" id="KW-1185">Reference proteome</keyword>
<sequence length="280" mass="32146">MPILNVKFPDQWPGWSIKECNLAGVAHSDMEKLSKYGGEQDIVSVSVDPRAITDYYSDSPVFRGTLSRRHPMSKAPTLIMKFAMREDFIEDLAQEASMYAGPLKTLQGTTIPESYGLYVGTLDDGQCVACLLLECWGDVIRKPFSQLPMQTRVRILERLGEIHKQGFLHGDFAERNVLQKNGDIRLIDFDQVVPDHHCNCDMDFRPGEPLPDQKNFGCRHLWEVCRNEMRIWSEYSFPRLVGERYLTLLRIRDEKTGKIKNTNNQSKRPTFVLDNAYPVS</sequence>
<comment type="catalytic activity">
    <reaction evidence="7">
        <text>L-threonyl-[protein] + ATP = O-phospho-L-threonyl-[protein] + ADP + H(+)</text>
        <dbReference type="Rhea" id="RHEA:46608"/>
        <dbReference type="Rhea" id="RHEA-COMP:11060"/>
        <dbReference type="Rhea" id="RHEA-COMP:11605"/>
        <dbReference type="ChEBI" id="CHEBI:15378"/>
        <dbReference type="ChEBI" id="CHEBI:30013"/>
        <dbReference type="ChEBI" id="CHEBI:30616"/>
        <dbReference type="ChEBI" id="CHEBI:61977"/>
        <dbReference type="ChEBI" id="CHEBI:456216"/>
        <dbReference type="EC" id="2.7.11.1"/>
    </reaction>
</comment>
<dbReference type="AlphaFoldDB" id="A0A8H4R3N1"/>